<dbReference type="KEGG" id="ppn:Palpr_0840"/>
<reference key="1">
    <citation type="submission" date="2010-11" db="EMBL/GenBank/DDBJ databases">
        <title>The complete genome of Paludibacter propionicigenes DSM 17365.</title>
        <authorList>
            <consortium name="US DOE Joint Genome Institute (JGI-PGF)"/>
            <person name="Lucas S."/>
            <person name="Copeland A."/>
            <person name="Lapidus A."/>
            <person name="Bruce D."/>
            <person name="Goodwin L."/>
            <person name="Pitluck S."/>
            <person name="Kyrpides N."/>
            <person name="Mavromatis K."/>
            <person name="Ivanova N."/>
            <person name="Munk A.C."/>
            <person name="Brettin T."/>
            <person name="Detter J.C."/>
            <person name="Han C."/>
            <person name="Tapia R."/>
            <person name="Land M."/>
            <person name="Hauser L."/>
            <person name="Markowitz V."/>
            <person name="Cheng J.-F."/>
            <person name="Hugenholtz P."/>
            <person name="Woyke T."/>
            <person name="Wu D."/>
            <person name="Gronow S."/>
            <person name="Wellnitz S."/>
            <person name="Brambilla E."/>
            <person name="Klenk H.-P."/>
            <person name="Eisen J.A."/>
        </authorList>
    </citation>
    <scope>NUCLEOTIDE SEQUENCE</scope>
    <source>
        <strain>WB4</strain>
    </source>
</reference>
<protein>
    <submittedName>
        <fullName evidence="1">Uncharacterized protein</fullName>
    </submittedName>
</protein>
<dbReference type="Proteomes" id="UP000008718">
    <property type="component" value="Chromosome"/>
</dbReference>
<dbReference type="EMBL" id="CP002345">
    <property type="protein sequence ID" value="ADQ78992.1"/>
    <property type="molecule type" value="Genomic_DNA"/>
</dbReference>
<dbReference type="STRING" id="694427.Palpr_0840"/>
<dbReference type="PROSITE" id="PS51257">
    <property type="entry name" value="PROKAR_LIPOPROTEIN"/>
    <property type="match status" value="1"/>
</dbReference>
<reference evidence="1 2" key="2">
    <citation type="journal article" date="2011" name="Stand. Genomic Sci.">
        <title>Complete genome sequence of Paludibacter propionicigenes type strain (WB4).</title>
        <authorList>
            <person name="Gronow S."/>
            <person name="Munk C."/>
            <person name="Lapidus A."/>
            <person name="Nolan M."/>
            <person name="Lucas S."/>
            <person name="Hammon N."/>
            <person name="Deshpande S."/>
            <person name="Cheng J.F."/>
            <person name="Tapia R."/>
            <person name="Han C."/>
            <person name="Goodwin L."/>
            <person name="Pitluck S."/>
            <person name="Liolios K."/>
            <person name="Ivanova N."/>
            <person name="Mavromatis K."/>
            <person name="Mikhailova N."/>
            <person name="Pati A."/>
            <person name="Chen A."/>
            <person name="Palaniappan K."/>
            <person name="Land M."/>
            <person name="Hauser L."/>
            <person name="Chang Y.J."/>
            <person name="Jeffries C.D."/>
            <person name="Brambilla E."/>
            <person name="Rohde M."/>
            <person name="Goker M."/>
            <person name="Detter J.C."/>
            <person name="Woyke T."/>
            <person name="Bristow J."/>
            <person name="Eisen J.A."/>
            <person name="Markowitz V."/>
            <person name="Hugenholtz P."/>
            <person name="Kyrpides N.C."/>
            <person name="Klenk H.P."/>
        </authorList>
    </citation>
    <scope>NUCLEOTIDE SEQUENCE [LARGE SCALE GENOMIC DNA]</scope>
    <source>
        <strain evidence="2">DSM 17365 / JCM 13257 / WB4</strain>
    </source>
</reference>
<name>E4T2P8_PALPW</name>
<dbReference type="eggNOG" id="ENOG502ZT5G">
    <property type="taxonomic scope" value="Bacteria"/>
</dbReference>
<accession>E4T2P8</accession>
<dbReference type="HOGENOM" id="CLU_480480_0_0_10"/>
<evidence type="ECO:0000313" key="1">
    <source>
        <dbReference type="EMBL" id="ADQ78992.1"/>
    </source>
</evidence>
<evidence type="ECO:0000313" key="2">
    <source>
        <dbReference type="Proteomes" id="UP000008718"/>
    </source>
</evidence>
<gene>
    <name evidence="1" type="ordered locus">Palpr_0840</name>
</gene>
<dbReference type="RefSeq" id="WP_013444361.1">
    <property type="nucleotide sequence ID" value="NC_014734.1"/>
</dbReference>
<proteinExistence type="predicted"/>
<keyword evidence="2" id="KW-1185">Reference proteome</keyword>
<dbReference type="AlphaFoldDB" id="E4T2P8"/>
<organism evidence="1 2">
    <name type="scientific">Paludibacter propionicigenes (strain DSM 17365 / JCM 13257 / WB4)</name>
    <dbReference type="NCBI Taxonomy" id="694427"/>
    <lineage>
        <taxon>Bacteria</taxon>
        <taxon>Pseudomonadati</taxon>
        <taxon>Bacteroidota</taxon>
        <taxon>Bacteroidia</taxon>
        <taxon>Bacteroidales</taxon>
        <taxon>Paludibacteraceae</taxon>
        <taxon>Paludibacter</taxon>
    </lineage>
</organism>
<sequence>MKRKIVFRFLFFSGIFLGVFSSCKEIDLTGISNEVAIDESLVSPVGESSVTVDDILLKLGNQSYIGTEGNEIYITNKESIEYSFRNIDLNKYAQSRVIPVNPWSALPSPQFVPGGTTIPSTPITSLIDLGLNNPSNTGEQIQSAEITTATIGLSLNLTNDIKNSIKNTDVKITIQFPNGSITDAQGNAYVIPPFIPSAYGTVKNIQLTNFIMNTPNGATGIPVIVTVDAKTTSGAMVSNTTAFNCTLSFNNIAFKVLRGHFAPATYSKDSLRVDLNLPTALSGLDLRFTNPVATITVNNNVGAKLRFNVEYVKAYDKNNVEIAKANFAPGVDTYNNGDSHVFHLDRPTTPYTSATSVFTLDKDNGATNRLFASGKIPSVLEYKFTSGVDTDPALGFLTPDAKITANVDVKIPLQLDPGSSVEMVDSVKNVGVNLTSSMKDVTIKTGTLVLNITNSFPVNATFELIDLKDEQGNLILKDLTRIYNIDAPAEVSADGTVTKTKVQQLLIELKDGQFDEFKKLKNLKFKITLGDKASTKSMHFVKSNFIKVKAGVFANGTISGNIGSTKN</sequence>